<dbReference type="EMBL" id="LT607752">
    <property type="protein sequence ID" value="SCG75245.1"/>
    <property type="molecule type" value="Genomic_DNA"/>
</dbReference>
<keyword evidence="6" id="KW-0472">Membrane</keyword>
<reference evidence="9" key="1">
    <citation type="submission" date="2016-06" db="EMBL/GenBank/DDBJ databases">
        <authorList>
            <person name="Varghese N."/>
            <person name="Submissions Spin"/>
        </authorList>
    </citation>
    <scope>NUCLEOTIDE SEQUENCE [LARGE SCALE GENOMIC DNA]</scope>
    <source>
        <strain evidence="9">DSM 44983</strain>
    </source>
</reference>
<gene>
    <name evidence="8" type="ORF">GA0070623_3981</name>
</gene>
<evidence type="ECO:0000256" key="6">
    <source>
        <dbReference type="ARBA" id="ARBA00023136"/>
    </source>
</evidence>
<keyword evidence="8" id="KW-0645">Protease</keyword>
<evidence type="ECO:0000259" key="7">
    <source>
        <dbReference type="Pfam" id="PF01694"/>
    </source>
</evidence>
<evidence type="ECO:0000256" key="4">
    <source>
        <dbReference type="ARBA" id="ARBA00022801"/>
    </source>
</evidence>
<organism evidence="8 9">
    <name type="scientific">Micromonospora rifamycinica</name>
    <dbReference type="NCBI Taxonomy" id="291594"/>
    <lineage>
        <taxon>Bacteria</taxon>
        <taxon>Bacillati</taxon>
        <taxon>Actinomycetota</taxon>
        <taxon>Actinomycetes</taxon>
        <taxon>Micromonosporales</taxon>
        <taxon>Micromonosporaceae</taxon>
        <taxon>Micromonospora</taxon>
    </lineage>
</organism>
<evidence type="ECO:0000256" key="2">
    <source>
        <dbReference type="ARBA" id="ARBA00009045"/>
    </source>
</evidence>
<dbReference type="InterPro" id="IPR035952">
    <property type="entry name" value="Rhomboid-like_sf"/>
</dbReference>
<dbReference type="GO" id="GO:0004252">
    <property type="term" value="F:serine-type endopeptidase activity"/>
    <property type="evidence" value="ECO:0007669"/>
    <property type="project" value="InterPro"/>
</dbReference>
<keyword evidence="3" id="KW-0812">Transmembrane</keyword>
<name>A0A109IJT1_9ACTN</name>
<evidence type="ECO:0000313" key="8">
    <source>
        <dbReference type="EMBL" id="SCG75245.1"/>
    </source>
</evidence>
<accession>A0A109IJT1</accession>
<dbReference type="SUPFAM" id="SSF144091">
    <property type="entry name" value="Rhomboid-like"/>
    <property type="match status" value="1"/>
</dbReference>
<sequence length="315" mass="33159">MTERSGPAGDATGAPVPTSPVCYRHSDRETYLRCSRCDRPICPDCMRDAPVGHQCPECVDEGRRSVRPARTAFGGGTAGRRGLVTRTLIALNVLVMIVSVLSDRGGDSMIGGSGFGGLLGGGTPLTQWGSVLSYASYVPFGEAHGVASGEWYRLVTAMFLHYGVVHLLLNMWALWVLGRELEALLGPLRFLTLYLVAGLGGNVAAYLFSSPNTASAGASTAIFGLFAAVFVLMRRLGRDTSAILPILVINLIFTFTVPGISIPGHVGGLVVGALMALVLAYAPRMRRSVFQAAGTAVILAALLGLVIVRTVLLLG</sequence>
<dbReference type="Proteomes" id="UP000198226">
    <property type="component" value="Chromosome I"/>
</dbReference>
<proteinExistence type="inferred from homology"/>
<dbReference type="Gene3D" id="1.20.1540.10">
    <property type="entry name" value="Rhomboid-like"/>
    <property type="match status" value="1"/>
</dbReference>
<feature type="domain" description="Peptidase S54 rhomboid" evidence="7">
    <location>
        <begin position="149"/>
        <end position="280"/>
    </location>
</feature>
<evidence type="ECO:0000313" key="9">
    <source>
        <dbReference type="Proteomes" id="UP000198226"/>
    </source>
</evidence>
<dbReference type="GO" id="GO:0006508">
    <property type="term" value="P:proteolysis"/>
    <property type="evidence" value="ECO:0007669"/>
    <property type="project" value="UniProtKB-KW"/>
</dbReference>
<dbReference type="InterPro" id="IPR050925">
    <property type="entry name" value="Rhomboid_protease_S54"/>
</dbReference>
<dbReference type="GO" id="GO:0016020">
    <property type="term" value="C:membrane"/>
    <property type="evidence" value="ECO:0007669"/>
    <property type="project" value="UniProtKB-SubCell"/>
</dbReference>
<keyword evidence="4" id="KW-0378">Hydrolase</keyword>
<dbReference type="PANTHER" id="PTHR43731:SF14">
    <property type="entry name" value="PRESENILIN-ASSOCIATED RHOMBOID-LIKE PROTEIN, MITOCHONDRIAL"/>
    <property type="match status" value="1"/>
</dbReference>
<dbReference type="AlphaFoldDB" id="A0A109IJT1"/>
<evidence type="ECO:0000256" key="5">
    <source>
        <dbReference type="ARBA" id="ARBA00022989"/>
    </source>
</evidence>
<dbReference type="RefSeq" id="WP_067309175.1">
    <property type="nucleotide sequence ID" value="NZ_LRMV01000073.1"/>
</dbReference>
<evidence type="ECO:0000256" key="1">
    <source>
        <dbReference type="ARBA" id="ARBA00004141"/>
    </source>
</evidence>
<keyword evidence="5" id="KW-1133">Transmembrane helix</keyword>
<dbReference type="Pfam" id="PF01694">
    <property type="entry name" value="Rhomboid"/>
    <property type="match status" value="1"/>
</dbReference>
<dbReference type="InterPro" id="IPR022764">
    <property type="entry name" value="Peptidase_S54_rhomboid_dom"/>
</dbReference>
<dbReference type="PANTHER" id="PTHR43731">
    <property type="entry name" value="RHOMBOID PROTEASE"/>
    <property type="match status" value="1"/>
</dbReference>
<protein>
    <submittedName>
        <fullName evidence="8">Membrane associated serine protease, rhomboid family</fullName>
    </submittedName>
</protein>
<keyword evidence="9" id="KW-1185">Reference proteome</keyword>
<evidence type="ECO:0000256" key="3">
    <source>
        <dbReference type="ARBA" id="ARBA00022692"/>
    </source>
</evidence>
<comment type="subcellular location">
    <subcellularLocation>
        <location evidence="1">Membrane</location>
        <topology evidence="1">Multi-pass membrane protein</topology>
    </subcellularLocation>
</comment>
<comment type="similarity">
    <text evidence="2">Belongs to the peptidase S54 family.</text>
</comment>
<dbReference type="OrthoDB" id="9807874at2"/>